<dbReference type="SUPFAM" id="SSF48371">
    <property type="entry name" value="ARM repeat"/>
    <property type="match status" value="1"/>
</dbReference>
<proteinExistence type="inferred from homology"/>
<feature type="compositionally biased region" description="Acidic residues" evidence="2">
    <location>
        <begin position="1032"/>
        <end position="1044"/>
    </location>
</feature>
<feature type="compositionally biased region" description="Polar residues" evidence="2">
    <location>
        <begin position="186"/>
        <end position="196"/>
    </location>
</feature>
<feature type="compositionally biased region" description="Acidic residues" evidence="2">
    <location>
        <begin position="1051"/>
        <end position="1084"/>
    </location>
</feature>
<feature type="compositionally biased region" description="Basic and acidic residues" evidence="2">
    <location>
        <begin position="495"/>
        <end position="509"/>
    </location>
</feature>
<accession>A0AAX4K715</accession>
<keyword evidence="5" id="KW-1185">Reference proteome</keyword>
<name>A0AAX4K715_9TREE</name>
<comment type="similarity">
    <text evidence="1">Belongs to the CBF/MAK21 family.</text>
</comment>
<feature type="compositionally biased region" description="Acidic residues" evidence="2">
    <location>
        <begin position="127"/>
        <end position="185"/>
    </location>
</feature>
<evidence type="ECO:0000256" key="1">
    <source>
        <dbReference type="ARBA" id="ARBA00007797"/>
    </source>
</evidence>
<dbReference type="PANTHER" id="PTHR12048:SF0">
    <property type="entry name" value="CCAAT_ENHANCER-BINDING PROTEIN ZETA"/>
    <property type="match status" value="1"/>
</dbReference>
<feature type="compositionally biased region" description="Acidic residues" evidence="2">
    <location>
        <begin position="1111"/>
        <end position="1121"/>
    </location>
</feature>
<dbReference type="RefSeq" id="XP_066079645.1">
    <property type="nucleotide sequence ID" value="XM_066223548.1"/>
</dbReference>
<feature type="compositionally biased region" description="Acidic residues" evidence="2">
    <location>
        <begin position="1134"/>
        <end position="1143"/>
    </location>
</feature>
<protein>
    <recommendedName>
        <fullName evidence="3">CCAAT-binding factor domain-containing protein</fullName>
    </recommendedName>
</protein>
<feature type="compositionally biased region" description="Low complexity" evidence="2">
    <location>
        <begin position="481"/>
        <end position="493"/>
    </location>
</feature>
<evidence type="ECO:0000259" key="3">
    <source>
        <dbReference type="Pfam" id="PF03914"/>
    </source>
</evidence>
<dbReference type="InterPro" id="IPR040155">
    <property type="entry name" value="CEBPZ/Mak21-like"/>
</dbReference>
<feature type="region of interest" description="Disordered" evidence="2">
    <location>
        <begin position="557"/>
        <end position="576"/>
    </location>
</feature>
<feature type="compositionally biased region" description="Basic and acidic residues" evidence="2">
    <location>
        <begin position="93"/>
        <end position="117"/>
    </location>
</feature>
<feature type="compositionally biased region" description="Acidic residues" evidence="2">
    <location>
        <begin position="60"/>
        <end position="80"/>
    </location>
</feature>
<evidence type="ECO:0000313" key="4">
    <source>
        <dbReference type="EMBL" id="WWC92883.1"/>
    </source>
</evidence>
<feature type="compositionally biased region" description="Low complexity" evidence="2">
    <location>
        <begin position="18"/>
        <end position="42"/>
    </location>
</feature>
<dbReference type="Proteomes" id="UP001355207">
    <property type="component" value="Chromosome 11"/>
</dbReference>
<dbReference type="EMBL" id="CP144108">
    <property type="protein sequence ID" value="WWC92883.1"/>
    <property type="molecule type" value="Genomic_DNA"/>
</dbReference>
<feature type="compositionally biased region" description="Basic residues" evidence="2">
    <location>
        <begin position="1147"/>
        <end position="1163"/>
    </location>
</feature>
<dbReference type="Pfam" id="PF03914">
    <property type="entry name" value="CBF"/>
    <property type="match status" value="1"/>
</dbReference>
<organism evidence="4 5">
    <name type="scientific">Kwoniella dendrophila CBS 6074</name>
    <dbReference type="NCBI Taxonomy" id="1295534"/>
    <lineage>
        <taxon>Eukaryota</taxon>
        <taxon>Fungi</taxon>
        <taxon>Dikarya</taxon>
        <taxon>Basidiomycota</taxon>
        <taxon>Agaricomycotina</taxon>
        <taxon>Tremellomycetes</taxon>
        <taxon>Tremellales</taxon>
        <taxon>Cryptococcaceae</taxon>
        <taxon>Kwoniella</taxon>
    </lineage>
</organism>
<feature type="compositionally biased region" description="Acidic residues" evidence="2">
    <location>
        <begin position="965"/>
        <end position="1020"/>
    </location>
</feature>
<sequence length="1187" mass="131996">MAKGRGSKSTKLLNKTFGSSATATATGANSIAGPSNPNSNPNKHSKISDELKQAVKDLGGDEDDLDLIDGIDESDNDDDNNNNNASSTSVPKVKGEKKSTDEKSLKKELGDFLKGLDFKAVGGAEVTSEDEEEEGEESEEEDVEGSDEEEEGEGDGAEGGGDAEEEDEDEEEDETEDEDEDEEEQASAQVESTTKTAIPEPAPIKPTSSVLGPEPTSGTNVPACSTWTNLIPELPIPEIPLKPIQGHALNELRQKAFNLLDNLPSLNRSSSSSDAVFINQILQSGTHQDKLSALILLVRESPVHALKELNRLRFMLGYKDDGSIGSGSGSNKDQRVAVMKALADWWTNGGGKSNGKLRYFADQPLLAHPQLTDRNLLMFAFEDYLKRWFFNLLQVLEVLSHDTLPFVRTQGLHIVFKLLSGNAEQEQNLLRLGVNKLGDTDRPVASKASHHILQLLQAHPAMKAVVAREVSALVLKPVGSNAAAGSGSTSSGSHIKFDDDVKSKKPVEKKSDTVNHARYYGLITLNQITLTRKDQEVAGKLVDLYFEVFREILGDGKKDEDEQGNEEETIGENQIEKVAGKVDKWRGRRKGTRGGKNGNNNKKTAIEQEEELIENSESKLVAAVLTGINRALPFAKLDETMFKSYMNTLFIITHKGTFNTSIQALNLIHQVSKSQSQSQSEIDSSTEIKSISDRYYRTLYDSLFDERLMTSSKQAMYLNLLFKSMKEDDRINRVMAFVKRLLQMLSLHQPPFICGALYLLGELFSATPGLKKMLIEPEDDDIEHFVDADRKDEPIINDDKKKTVNEKEYDGKKREPLYANADSSCLWDLVPFLNHFHPSVSLQANQLLLSQPLTGSSDISLNSLVSFLDRFVYRNPKKTLQPKGASIMQPAAVSDKSGMIIQNKGARSINSIGEAGLMVNSEQFWRKKVNDVPVEMLFFHKYFSEKLKRTENLKNNKGKKSQANDSDEEEEDDNEDQELPSDIAQEEDSDDDDDDNESELEEDQNQPEVDEEASDPEEDEIWKAMKASMPGADDDMGLSEDGDNDSLISDDMTEYSSDEDDDNDEEEDQSEDIEEDKSSEEEEQITTKKTKGKKRAVSPTSSESASSAFPDFDDEDDDLLSESDMPNIQLNVDDLSDKDEEEETKGGKRKRNNERKEKRKKRKELPTFGSYEDYQALIEAGGDEEED</sequence>
<feature type="region of interest" description="Disordered" evidence="2">
    <location>
        <begin position="481"/>
        <end position="509"/>
    </location>
</feature>
<feature type="region of interest" description="Disordered" evidence="2">
    <location>
        <begin position="581"/>
        <end position="603"/>
    </location>
</feature>
<gene>
    <name evidence="4" type="ORF">L201_007845</name>
</gene>
<dbReference type="GeneID" id="91098513"/>
<dbReference type="InterPro" id="IPR005612">
    <property type="entry name" value="CCAAT-binding_factor"/>
</dbReference>
<evidence type="ECO:0000256" key="2">
    <source>
        <dbReference type="SAM" id="MobiDB-lite"/>
    </source>
</evidence>
<dbReference type="AlphaFoldDB" id="A0AAX4K715"/>
<reference evidence="4 5" key="1">
    <citation type="submission" date="2024-01" db="EMBL/GenBank/DDBJ databases">
        <title>Comparative genomics of Cryptococcus and Kwoniella reveals pathogenesis evolution and contrasting modes of karyotype evolution via chromosome fusion or intercentromeric recombination.</title>
        <authorList>
            <person name="Coelho M.A."/>
            <person name="David-Palma M."/>
            <person name="Shea T."/>
            <person name="Bowers K."/>
            <person name="McGinley-Smith S."/>
            <person name="Mohammad A.W."/>
            <person name="Gnirke A."/>
            <person name="Yurkov A.M."/>
            <person name="Nowrousian M."/>
            <person name="Sun S."/>
            <person name="Cuomo C.A."/>
            <person name="Heitman J."/>
        </authorList>
    </citation>
    <scope>NUCLEOTIDE SEQUENCE [LARGE SCALE GENOMIC DNA]</scope>
    <source>
        <strain evidence="4 5">CBS 6074</strain>
    </source>
</reference>
<feature type="compositionally biased region" description="Basic and acidic residues" evidence="2">
    <location>
        <begin position="46"/>
        <end position="59"/>
    </location>
</feature>
<feature type="domain" description="CCAAT-binding factor" evidence="3">
    <location>
        <begin position="661"/>
        <end position="843"/>
    </location>
</feature>
<evidence type="ECO:0000313" key="5">
    <source>
        <dbReference type="Proteomes" id="UP001355207"/>
    </source>
</evidence>
<dbReference type="PANTHER" id="PTHR12048">
    <property type="entry name" value="CCAAT-BINDING FACTOR-RELATED"/>
    <property type="match status" value="1"/>
</dbReference>
<feature type="region of interest" description="Disordered" evidence="2">
    <location>
        <begin position="1"/>
        <end position="221"/>
    </location>
</feature>
<feature type="region of interest" description="Disordered" evidence="2">
    <location>
        <begin position="954"/>
        <end position="1187"/>
    </location>
</feature>
<dbReference type="InterPro" id="IPR016024">
    <property type="entry name" value="ARM-type_fold"/>
</dbReference>
<feature type="compositionally biased region" description="Low complexity" evidence="2">
    <location>
        <begin position="1098"/>
        <end position="1110"/>
    </location>
</feature>
<dbReference type="GO" id="GO:0005634">
    <property type="term" value="C:nucleus"/>
    <property type="evidence" value="ECO:0007669"/>
    <property type="project" value="TreeGrafter"/>
</dbReference>
<feature type="compositionally biased region" description="Polar residues" evidence="2">
    <location>
        <begin position="206"/>
        <end position="221"/>
    </location>
</feature>
<feature type="compositionally biased region" description="Acidic residues" evidence="2">
    <location>
        <begin position="561"/>
        <end position="570"/>
    </location>
</feature>